<feature type="compositionally biased region" description="Basic and acidic residues" evidence="1">
    <location>
        <begin position="416"/>
        <end position="454"/>
    </location>
</feature>
<dbReference type="AlphaFoldDB" id="W9HYP7"/>
<reference evidence="2 3" key="1">
    <citation type="submission" date="2011-06" db="EMBL/GenBank/DDBJ databases">
        <title>The Genome Sequence of Fusarium oxysporum FOSC 3-a.</title>
        <authorList>
            <consortium name="The Broad Institute Genome Sequencing Platform"/>
            <person name="Ma L.-J."/>
            <person name="Gale L.R."/>
            <person name="Schwartz D.C."/>
            <person name="Zhou S."/>
            <person name="Corby-Kistler H."/>
            <person name="Young S.K."/>
            <person name="Zeng Q."/>
            <person name="Gargeya S."/>
            <person name="Fitzgerald M."/>
            <person name="Haas B."/>
            <person name="Abouelleil A."/>
            <person name="Alvarado L."/>
            <person name="Arachchi H.M."/>
            <person name="Berlin A."/>
            <person name="Brown A."/>
            <person name="Chapman S.B."/>
            <person name="Chen Z."/>
            <person name="Dunbar C."/>
            <person name="Freedman E."/>
            <person name="Gearin G."/>
            <person name="Gellesch M."/>
            <person name="Goldberg J."/>
            <person name="Griggs A."/>
            <person name="Gujja S."/>
            <person name="Heiman D."/>
            <person name="Howarth C."/>
            <person name="Larson L."/>
            <person name="Lui A."/>
            <person name="MacDonald P.J.P."/>
            <person name="Mehta T."/>
            <person name="Montmayeur A."/>
            <person name="Murphy C."/>
            <person name="Neiman D."/>
            <person name="Pearson M."/>
            <person name="Priest M."/>
            <person name="Roberts A."/>
            <person name="Saif S."/>
            <person name="Shea T."/>
            <person name="Shenoy N."/>
            <person name="Sisk P."/>
            <person name="Stolte C."/>
            <person name="Sykes S."/>
            <person name="Wortman J."/>
            <person name="Nusbaum C."/>
            <person name="Birren B."/>
        </authorList>
    </citation>
    <scope>NUCLEOTIDE SEQUENCE [LARGE SCALE GENOMIC DNA]</scope>
    <source>
        <strain evidence="3">FOSC 3-a</strain>
    </source>
</reference>
<feature type="region of interest" description="Disordered" evidence="1">
    <location>
        <begin position="341"/>
        <end position="454"/>
    </location>
</feature>
<gene>
    <name evidence="2" type="ORF">FOYG_11642</name>
</gene>
<feature type="compositionally biased region" description="Basic and acidic residues" evidence="1">
    <location>
        <begin position="393"/>
        <end position="406"/>
    </location>
</feature>
<accession>W9HYP7</accession>
<evidence type="ECO:0000313" key="3">
    <source>
        <dbReference type="Proteomes" id="UP000030753"/>
    </source>
</evidence>
<dbReference type="EMBL" id="JH717845">
    <property type="protein sequence ID" value="EWY87442.1"/>
    <property type="molecule type" value="Genomic_DNA"/>
</dbReference>
<proteinExistence type="predicted"/>
<feature type="compositionally biased region" description="Pro residues" evidence="1">
    <location>
        <begin position="345"/>
        <end position="354"/>
    </location>
</feature>
<dbReference type="OrthoDB" id="5103079at2759"/>
<protein>
    <submittedName>
        <fullName evidence="2">Uncharacterized protein</fullName>
    </submittedName>
</protein>
<name>W9HYP7_FUSOX</name>
<evidence type="ECO:0000313" key="2">
    <source>
        <dbReference type="EMBL" id="EWY87442.1"/>
    </source>
</evidence>
<evidence type="ECO:0000256" key="1">
    <source>
        <dbReference type="SAM" id="MobiDB-lite"/>
    </source>
</evidence>
<feature type="compositionally biased region" description="Polar residues" evidence="1">
    <location>
        <begin position="361"/>
        <end position="377"/>
    </location>
</feature>
<dbReference type="Proteomes" id="UP000030753">
    <property type="component" value="Unassembled WGS sequence"/>
</dbReference>
<organism evidence="2 3">
    <name type="scientific">Fusarium oxysporum NRRL 32931</name>
    <dbReference type="NCBI Taxonomy" id="660029"/>
    <lineage>
        <taxon>Eukaryota</taxon>
        <taxon>Fungi</taxon>
        <taxon>Dikarya</taxon>
        <taxon>Ascomycota</taxon>
        <taxon>Pezizomycotina</taxon>
        <taxon>Sordariomycetes</taxon>
        <taxon>Hypocreomycetidae</taxon>
        <taxon>Hypocreales</taxon>
        <taxon>Nectriaceae</taxon>
        <taxon>Fusarium</taxon>
        <taxon>Fusarium oxysporum species complex</taxon>
    </lineage>
</organism>
<dbReference type="HOGENOM" id="CLU_043054_0_0_1"/>
<sequence length="454" mass="50982">MKHDIRDLYDINGPHADIVAAILEGRPPKFRSGDAQPGFDCLVVVLRRIYSHVMLGTPLDWLAASEKENPVLRLAWHTFGDEEEEFEDAVRLRQDVLDALPSKGINPGASFEELCNSSLMNKTFWSQDEFRITDVLYCMETLQEVDGSPDEIAGASLLELDRSRNPGLLLQEVVDKSFGVITKKGKQVMCRPNVAGVVRLLYQPDTDDMQRLDINGLRSFSLPLWQQDMDVDDACFYEVGRTEYCLLAVVKLNDGKHQGDKVRTYGIQGSNIVAEQEPREIVDHGWSLKFAGRYMLFYGPQTMENPGDPTRFPEVAGPVISDEDAELLKGVGEHLKGLMLSIQNPKPPKPPVQPAPRAAVTGQSSEVFDGQTSTQSHSHAEPEMSHPNSSGPKRRDPQDSQEETTHKSKRSRRRAPKDSSRNHAHNDSERPRASSSKAHESERRRDMRRSPPRP</sequence>